<sequence>MLAPLVGQWTSRMLSTVFSPVTLWLLVTLVSLVYLYLSRYRSYWSSKNVPHIPYRFPFGFSGWELVKQTYLESNMKLYWKAKEAGGYIGFIEPMGPALAVSDPELIKAIMMTDFDHFTIRKPKSIAEHGVQSKMMTNLHGQRWKDVRSTSTPVFSTGKLRQMLPALAEQAAAIADQMVLESKAHGEININQLVSRYTTNNIISVSFGLDADSIRRPDSVVASKAAQLSQRPSMKKLALLSLISALPGCIRKRFEIRKFTKNNSGSSCFLSVTKRIIQERRAHPEKRRNDFLQLLLDTQQSPKPECRLTDDEITAQCILFYYVGHDSTTHAIAWAARLLAFHPAVQQRLQAEIDDRLPPNSDSHPL</sequence>
<evidence type="ECO:0000256" key="8">
    <source>
        <dbReference type="ARBA" id="ARBA00022848"/>
    </source>
</evidence>
<gene>
    <name evidence="14" type="primary">CYP3A10</name>
    <name evidence="14" type="ORF">FJT64_021184</name>
</gene>
<comment type="similarity">
    <text evidence="4">Belongs to the cytochrome P450 family.</text>
</comment>
<keyword evidence="13" id="KW-0812">Transmembrane</keyword>
<evidence type="ECO:0000256" key="5">
    <source>
        <dbReference type="ARBA" id="ARBA00022617"/>
    </source>
</evidence>
<dbReference type="PANTHER" id="PTHR24292:SF54">
    <property type="entry name" value="CYP9F3-RELATED"/>
    <property type="match status" value="1"/>
</dbReference>
<dbReference type="GO" id="GO:0005506">
    <property type="term" value="F:iron ion binding"/>
    <property type="evidence" value="ECO:0007669"/>
    <property type="project" value="InterPro"/>
</dbReference>
<name>A0A6A4WQG4_AMPAM</name>
<keyword evidence="5" id="KW-0349">Heme</keyword>
<evidence type="ECO:0000256" key="4">
    <source>
        <dbReference type="ARBA" id="ARBA00010617"/>
    </source>
</evidence>
<feature type="transmembrane region" description="Helical" evidence="13">
    <location>
        <begin position="17"/>
        <end position="37"/>
    </location>
</feature>
<comment type="subcellular location">
    <subcellularLocation>
        <location evidence="3">Endoplasmic reticulum membrane</location>
        <topology evidence="3">Peripheral membrane protein</topology>
    </subcellularLocation>
    <subcellularLocation>
        <location evidence="2">Microsome membrane</location>
        <topology evidence="2">Peripheral membrane protein</topology>
    </subcellularLocation>
</comment>
<evidence type="ECO:0000313" key="15">
    <source>
        <dbReference type="Proteomes" id="UP000440578"/>
    </source>
</evidence>
<keyword evidence="6" id="KW-0479">Metal-binding</keyword>
<evidence type="ECO:0000256" key="1">
    <source>
        <dbReference type="ARBA" id="ARBA00001971"/>
    </source>
</evidence>
<keyword evidence="8" id="KW-0492">Microsome</keyword>
<comment type="cofactor">
    <cofactor evidence="1">
        <name>heme</name>
        <dbReference type="ChEBI" id="CHEBI:30413"/>
    </cofactor>
</comment>
<dbReference type="Pfam" id="PF00067">
    <property type="entry name" value="p450"/>
    <property type="match status" value="1"/>
</dbReference>
<dbReference type="InterPro" id="IPR036396">
    <property type="entry name" value="Cyt_P450_sf"/>
</dbReference>
<dbReference type="OrthoDB" id="1470350at2759"/>
<dbReference type="PRINTS" id="PR00464">
    <property type="entry name" value="EP450II"/>
</dbReference>
<keyword evidence="9" id="KW-0560">Oxidoreductase</keyword>
<evidence type="ECO:0000256" key="6">
    <source>
        <dbReference type="ARBA" id="ARBA00022723"/>
    </source>
</evidence>
<dbReference type="GO" id="GO:0004497">
    <property type="term" value="F:monooxygenase activity"/>
    <property type="evidence" value="ECO:0007669"/>
    <property type="project" value="UniProtKB-KW"/>
</dbReference>
<evidence type="ECO:0000256" key="11">
    <source>
        <dbReference type="ARBA" id="ARBA00023033"/>
    </source>
</evidence>
<dbReference type="InterPro" id="IPR002402">
    <property type="entry name" value="Cyt_P450_E_grp-II"/>
</dbReference>
<dbReference type="GO" id="GO:0005789">
    <property type="term" value="C:endoplasmic reticulum membrane"/>
    <property type="evidence" value="ECO:0007669"/>
    <property type="project" value="UniProtKB-SubCell"/>
</dbReference>
<evidence type="ECO:0000256" key="3">
    <source>
        <dbReference type="ARBA" id="ARBA00004406"/>
    </source>
</evidence>
<evidence type="ECO:0000256" key="12">
    <source>
        <dbReference type="ARBA" id="ARBA00023136"/>
    </source>
</evidence>
<keyword evidence="11" id="KW-0503">Monooxygenase</keyword>
<accession>A0A6A4WQG4</accession>
<evidence type="ECO:0000256" key="10">
    <source>
        <dbReference type="ARBA" id="ARBA00023004"/>
    </source>
</evidence>
<organism evidence="14 15">
    <name type="scientific">Amphibalanus amphitrite</name>
    <name type="common">Striped barnacle</name>
    <name type="synonym">Balanus amphitrite</name>
    <dbReference type="NCBI Taxonomy" id="1232801"/>
    <lineage>
        <taxon>Eukaryota</taxon>
        <taxon>Metazoa</taxon>
        <taxon>Ecdysozoa</taxon>
        <taxon>Arthropoda</taxon>
        <taxon>Crustacea</taxon>
        <taxon>Multicrustacea</taxon>
        <taxon>Cirripedia</taxon>
        <taxon>Thoracica</taxon>
        <taxon>Thoracicalcarea</taxon>
        <taxon>Balanomorpha</taxon>
        <taxon>Balanoidea</taxon>
        <taxon>Balanidae</taxon>
        <taxon>Amphibalaninae</taxon>
        <taxon>Amphibalanus</taxon>
    </lineage>
</organism>
<dbReference type="AlphaFoldDB" id="A0A6A4WQG4"/>
<evidence type="ECO:0000313" key="14">
    <source>
        <dbReference type="EMBL" id="KAF0307539.1"/>
    </source>
</evidence>
<dbReference type="InterPro" id="IPR001128">
    <property type="entry name" value="Cyt_P450"/>
</dbReference>
<evidence type="ECO:0000256" key="13">
    <source>
        <dbReference type="SAM" id="Phobius"/>
    </source>
</evidence>
<dbReference type="GO" id="GO:0020037">
    <property type="term" value="F:heme binding"/>
    <property type="evidence" value="ECO:0007669"/>
    <property type="project" value="InterPro"/>
</dbReference>
<comment type="caution">
    <text evidence="14">The sequence shown here is derived from an EMBL/GenBank/DDBJ whole genome shotgun (WGS) entry which is preliminary data.</text>
</comment>
<keyword evidence="13" id="KW-1133">Transmembrane helix</keyword>
<dbReference type="SUPFAM" id="SSF48264">
    <property type="entry name" value="Cytochrome P450"/>
    <property type="match status" value="1"/>
</dbReference>
<reference evidence="14 15" key="1">
    <citation type="submission" date="2019-07" db="EMBL/GenBank/DDBJ databases">
        <title>Draft genome assembly of a fouling barnacle, Amphibalanus amphitrite (Darwin, 1854): The first reference genome for Thecostraca.</title>
        <authorList>
            <person name="Kim W."/>
        </authorList>
    </citation>
    <scope>NUCLEOTIDE SEQUENCE [LARGE SCALE GENOMIC DNA]</scope>
    <source>
        <strain evidence="14">SNU_AA5</strain>
        <tissue evidence="14">Soma without cirri and trophi</tissue>
    </source>
</reference>
<keyword evidence="12 13" id="KW-0472">Membrane</keyword>
<protein>
    <submittedName>
        <fullName evidence="14">Lithocholate 6-beta-hydroxylase</fullName>
    </submittedName>
</protein>
<dbReference type="PANTHER" id="PTHR24292">
    <property type="entry name" value="CYTOCHROME P450"/>
    <property type="match status" value="1"/>
</dbReference>
<dbReference type="Gene3D" id="1.10.630.10">
    <property type="entry name" value="Cytochrome P450"/>
    <property type="match status" value="1"/>
</dbReference>
<dbReference type="EMBL" id="VIIS01000565">
    <property type="protein sequence ID" value="KAF0307539.1"/>
    <property type="molecule type" value="Genomic_DNA"/>
</dbReference>
<evidence type="ECO:0000256" key="2">
    <source>
        <dbReference type="ARBA" id="ARBA00004174"/>
    </source>
</evidence>
<evidence type="ECO:0000256" key="9">
    <source>
        <dbReference type="ARBA" id="ARBA00023002"/>
    </source>
</evidence>
<keyword evidence="10" id="KW-0408">Iron</keyword>
<proteinExistence type="inferred from homology"/>
<dbReference type="GO" id="GO:0016705">
    <property type="term" value="F:oxidoreductase activity, acting on paired donors, with incorporation or reduction of molecular oxygen"/>
    <property type="evidence" value="ECO:0007669"/>
    <property type="project" value="InterPro"/>
</dbReference>
<keyword evidence="15" id="KW-1185">Reference proteome</keyword>
<dbReference type="InterPro" id="IPR050476">
    <property type="entry name" value="Insect_CytP450_Detox"/>
</dbReference>
<evidence type="ECO:0000256" key="7">
    <source>
        <dbReference type="ARBA" id="ARBA00022824"/>
    </source>
</evidence>
<dbReference type="Proteomes" id="UP000440578">
    <property type="component" value="Unassembled WGS sequence"/>
</dbReference>
<keyword evidence="7" id="KW-0256">Endoplasmic reticulum</keyword>